<dbReference type="STRING" id="1642647.PSM36_0780"/>
<sequence>MNKKEELQKYVEKRIRETGIGTPTIEQLNGFLAEWMQIENSRPIAHFDGYSPTQMQQIMHNLFGENCPVQLANFVDEDCNSVPLFRQIKELLEIIEKEENLKLTQTGNLPPRIVKEVYSAGAPEPHIQSGIVKLRTEKDSVSVQMARIAVELMGAVKKRNNTLSLTKKGKEFMKDNRKLLSGLLIVMFTKYNPAYFDFYSSENIGYVGLGFNLVLLHKYGKKDQKDTFYSDKYFKAFPLLLGEVTEGYSSQEEVATYCYSYRIFDVLFYHLGLVTIDERNRYSPNHAKLIHKTPLFDALFIIKPAR</sequence>
<evidence type="ECO:0000313" key="1">
    <source>
        <dbReference type="EMBL" id="SCD19606.1"/>
    </source>
</evidence>
<dbReference type="KEGG" id="psac:PSM36_0780"/>
<reference evidence="1 2" key="1">
    <citation type="submission" date="2016-08" db="EMBL/GenBank/DDBJ databases">
        <authorList>
            <person name="Seilhamer J.J."/>
        </authorList>
    </citation>
    <scope>NUCLEOTIDE SEQUENCE [LARGE SCALE GENOMIC DNA]</scope>
    <source>
        <strain evidence="1">M3/6</strain>
    </source>
</reference>
<gene>
    <name evidence="1" type="ORF">PSM36_0780</name>
</gene>
<protein>
    <submittedName>
        <fullName evidence="1">Uncharacterized protein</fullName>
    </submittedName>
</protein>
<evidence type="ECO:0000313" key="2">
    <source>
        <dbReference type="Proteomes" id="UP000187464"/>
    </source>
</evidence>
<organism evidence="1 2">
    <name type="scientific">Proteiniphilum saccharofermentans</name>
    <dbReference type="NCBI Taxonomy" id="1642647"/>
    <lineage>
        <taxon>Bacteria</taxon>
        <taxon>Pseudomonadati</taxon>
        <taxon>Bacteroidota</taxon>
        <taxon>Bacteroidia</taxon>
        <taxon>Bacteroidales</taxon>
        <taxon>Dysgonomonadaceae</taxon>
        <taxon>Proteiniphilum</taxon>
    </lineage>
</organism>
<dbReference type="EMBL" id="LT605205">
    <property type="protein sequence ID" value="SCD19606.1"/>
    <property type="molecule type" value="Genomic_DNA"/>
</dbReference>
<proteinExistence type="predicted"/>
<dbReference type="AlphaFoldDB" id="A0A1R3STD9"/>
<keyword evidence="2" id="KW-1185">Reference proteome</keyword>
<name>A0A1R3STD9_9BACT</name>
<dbReference type="Proteomes" id="UP000187464">
    <property type="component" value="Chromosome I"/>
</dbReference>
<dbReference type="RefSeq" id="WP_076929008.1">
    <property type="nucleotide sequence ID" value="NZ_LT605205.1"/>
</dbReference>
<accession>A0A1R3STD9</accession>